<reference evidence="1 2" key="1">
    <citation type="submission" date="2023-10" db="EMBL/GenBank/DDBJ databases">
        <title>Complete genome sequence of Shewanella sp. DAU334.</title>
        <authorList>
            <person name="Lee Y.-S."/>
            <person name="Jeong H.-R."/>
            <person name="Hwang E.-J."/>
            <person name="Choi Y.-L."/>
            <person name="Kim G.-D."/>
        </authorList>
    </citation>
    <scope>NUCLEOTIDE SEQUENCE [LARGE SCALE GENOMIC DNA]</scope>
    <source>
        <strain evidence="1 2">DAU334</strain>
    </source>
</reference>
<keyword evidence="2" id="KW-1185">Reference proteome</keyword>
<proteinExistence type="predicted"/>
<dbReference type="EMBL" id="CP136522">
    <property type="protein sequence ID" value="WOT04116.1"/>
    <property type="molecule type" value="Genomic_DNA"/>
</dbReference>
<gene>
    <name evidence="1" type="ORF">RGE70_12330</name>
</gene>
<organism evidence="1 2">
    <name type="scientific">Shewanella youngdeokensis</name>
    <dbReference type="NCBI Taxonomy" id="2999068"/>
    <lineage>
        <taxon>Bacteria</taxon>
        <taxon>Pseudomonadati</taxon>
        <taxon>Pseudomonadota</taxon>
        <taxon>Gammaproteobacteria</taxon>
        <taxon>Alteromonadales</taxon>
        <taxon>Shewanellaceae</taxon>
        <taxon>Shewanella</taxon>
    </lineage>
</organism>
<evidence type="ECO:0008006" key="3">
    <source>
        <dbReference type="Google" id="ProtNLM"/>
    </source>
</evidence>
<sequence length="230" mass="25264">MKSKLYSIAILFTAILLTGCAGRIQGVVPLNANTLLNEESKIGIITSNIPQPETTITGADCLLCYAVAAAANSSLDKHLKTIPIDDIKNLKQEVTQILSDKGVKAVALDGNIKISDLKKFKSKEINAAKRDFTPYKDNDINYLMVIQVSEVGAYRSYSSYVPTMDPVASFSGIVYIVDLATNKYVLYKPFNNRKASDLEWDEPPTFPGLTNSLYEVIATGKEAIKSNIRF</sequence>
<accession>A0ABZ0JV46</accession>
<evidence type="ECO:0000313" key="1">
    <source>
        <dbReference type="EMBL" id="WOT04116.1"/>
    </source>
</evidence>
<dbReference type="Proteomes" id="UP001529491">
    <property type="component" value="Chromosome"/>
</dbReference>
<name>A0ABZ0JV46_9GAMM</name>
<dbReference type="RefSeq" id="WP_310471745.1">
    <property type="nucleotide sequence ID" value="NZ_CP136522.1"/>
</dbReference>
<evidence type="ECO:0000313" key="2">
    <source>
        <dbReference type="Proteomes" id="UP001529491"/>
    </source>
</evidence>
<protein>
    <recommendedName>
        <fullName evidence="3">Lipoprotein</fullName>
    </recommendedName>
</protein>
<dbReference type="PROSITE" id="PS51257">
    <property type="entry name" value="PROKAR_LIPOPROTEIN"/>
    <property type="match status" value="1"/>
</dbReference>